<dbReference type="InterPro" id="IPR011333">
    <property type="entry name" value="SKP1/BTB/POZ_sf"/>
</dbReference>
<reference evidence="2 3" key="1">
    <citation type="submission" date="2018-06" db="EMBL/GenBank/DDBJ databases">
        <title>Comparative genomics reveals the genomic features of Rhizophagus irregularis, R. cerebriforme, R. diaphanum and Gigaspora rosea, and their symbiotic lifestyle signature.</title>
        <authorList>
            <person name="Morin E."/>
            <person name="San Clemente H."/>
            <person name="Chen E.C.H."/>
            <person name="De La Providencia I."/>
            <person name="Hainaut M."/>
            <person name="Kuo A."/>
            <person name="Kohler A."/>
            <person name="Murat C."/>
            <person name="Tang N."/>
            <person name="Roy S."/>
            <person name="Loubradou J."/>
            <person name="Henrissat B."/>
            <person name="Grigoriev I.V."/>
            <person name="Corradi N."/>
            <person name="Roux C."/>
            <person name="Martin F.M."/>
        </authorList>
    </citation>
    <scope>NUCLEOTIDE SEQUENCE [LARGE SCALE GENOMIC DNA]</scope>
    <source>
        <strain evidence="2 3">DAOM 227022</strain>
    </source>
</reference>
<dbReference type="EMBL" id="QKYT01000313">
    <property type="protein sequence ID" value="RIA87331.1"/>
    <property type="molecule type" value="Genomic_DNA"/>
</dbReference>
<keyword evidence="3" id="KW-1185">Reference proteome</keyword>
<dbReference type="PANTHER" id="PTHR43628">
    <property type="entry name" value="ACTIVATOR OF C KINASE PROTEIN 1-RELATED"/>
    <property type="match status" value="1"/>
</dbReference>
<dbReference type="PROSITE" id="PS50097">
    <property type="entry name" value="BTB"/>
    <property type="match status" value="1"/>
</dbReference>
<gene>
    <name evidence="2" type="ORF">C1645_827909</name>
</gene>
<dbReference type="AlphaFoldDB" id="A0A397SWR3"/>
<dbReference type="InterPro" id="IPR011990">
    <property type="entry name" value="TPR-like_helical_dom_sf"/>
</dbReference>
<evidence type="ECO:0000259" key="1">
    <source>
        <dbReference type="PROSITE" id="PS50097"/>
    </source>
</evidence>
<dbReference type="InterPro" id="IPR011705">
    <property type="entry name" value="BACK"/>
</dbReference>
<dbReference type="InterPro" id="IPR000210">
    <property type="entry name" value="BTB/POZ_dom"/>
</dbReference>
<dbReference type="Proteomes" id="UP000265703">
    <property type="component" value="Unassembled WGS sequence"/>
</dbReference>
<accession>A0A397SWR3</accession>
<evidence type="ECO:0000313" key="2">
    <source>
        <dbReference type="EMBL" id="RIA87331.1"/>
    </source>
</evidence>
<protein>
    <recommendedName>
        <fullName evidence="1">BTB domain-containing protein</fullName>
    </recommendedName>
</protein>
<sequence length="588" mass="68044">MVDNKLLPKLSQNLLEILDEDEYYDITIEVGNDPYVKVFRAHMVILNYRSPYLRRILSTNKRKNDGTLTNIKLPNILPEIFQIVLRYIYGGILFLEAYDISDIIKILVTANELSLQELIPYLESYLIENKTNWMEQNFNLIYQTSFESDSFSELQKYCTNLISKEPNKIFNSPNFSSISEKLLVSLIQNDNLQISEVQVWEYVLKWGIAQNPELSSDPSSFSKNDFNTLKNVLQHYIPFIKFHKLTSKEFLEKVLPYKKILQKELFKDLLKYFLDHDCNSNKIVAEENSIAQYTLGNLYENGEGVRVDLEKAIYWYNEAAENGNEEAQYNLGRRYRFGIGVEKNYTKSFEYYKKSADQGYLNAQFQLGYCYSNGIIGTEVNKVKAFEYYKLAAEKGHIIAQNNLGILCENGEGTEKDLEKSIYWYNKAAENGNDAAQYSLGRCYKFGVGVEKNEVKAFEYYKKSADQGYLDAQCDLGYLYDNGIGTEVNKEKAFEYYKIAAEKGHSIAQYILGVFYENDEKDFEKAVYWYNKAAEKGDSDAQYDLGRCYESGKGVEKNDIKAYELYKIAAEKGHNDAQYKLYENGNGT</sequence>
<evidence type="ECO:0000313" key="3">
    <source>
        <dbReference type="Proteomes" id="UP000265703"/>
    </source>
</evidence>
<dbReference type="Gene3D" id="1.25.40.10">
    <property type="entry name" value="Tetratricopeptide repeat domain"/>
    <property type="match status" value="1"/>
</dbReference>
<dbReference type="Pfam" id="PF08238">
    <property type="entry name" value="Sel1"/>
    <property type="match status" value="8"/>
</dbReference>
<dbReference type="SUPFAM" id="SSF54695">
    <property type="entry name" value="POZ domain"/>
    <property type="match status" value="1"/>
</dbReference>
<dbReference type="InterPro" id="IPR006597">
    <property type="entry name" value="Sel1-like"/>
</dbReference>
<dbReference type="Pfam" id="PF07707">
    <property type="entry name" value="BACK"/>
    <property type="match status" value="1"/>
</dbReference>
<dbReference type="Pfam" id="PF00651">
    <property type="entry name" value="BTB"/>
    <property type="match status" value="1"/>
</dbReference>
<comment type="caution">
    <text evidence="2">The sequence shown here is derived from an EMBL/GenBank/DDBJ whole genome shotgun (WGS) entry which is preliminary data.</text>
</comment>
<dbReference type="InterPro" id="IPR052945">
    <property type="entry name" value="Mitotic_Regulator"/>
</dbReference>
<dbReference type="CDD" id="cd18186">
    <property type="entry name" value="BTB_POZ_ZBTB_KLHL-like"/>
    <property type="match status" value="1"/>
</dbReference>
<organism evidence="2 3">
    <name type="scientific">Glomus cerebriforme</name>
    <dbReference type="NCBI Taxonomy" id="658196"/>
    <lineage>
        <taxon>Eukaryota</taxon>
        <taxon>Fungi</taxon>
        <taxon>Fungi incertae sedis</taxon>
        <taxon>Mucoromycota</taxon>
        <taxon>Glomeromycotina</taxon>
        <taxon>Glomeromycetes</taxon>
        <taxon>Glomerales</taxon>
        <taxon>Glomeraceae</taxon>
        <taxon>Glomus</taxon>
    </lineage>
</organism>
<dbReference type="Gene3D" id="3.30.710.10">
    <property type="entry name" value="Potassium Channel Kv1.1, Chain A"/>
    <property type="match status" value="1"/>
</dbReference>
<dbReference type="OrthoDB" id="2425131at2759"/>
<dbReference type="SMART" id="SM00225">
    <property type="entry name" value="BTB"/>
    <property type="match status" value="1"/>
</dbReference>
<dbReference type="SMART" id="SM00671">
    <property type="entry name" value="SEL1"/>
    <property type="match status" value="8"/>
</dbReference>
<feature type="domain" description="BTB" evidence="1">
    <location>
        <begin position="24"/>
        <end position="97"/>
    </location>
</feature>
<dbReference type="Gene3D" id="1.25.40.420">
    <property type="match status" value="1"/>
</dbReference>
<proteinExistence type="predicted"/>
<dbReference type="SUPFAM" id="SSF81901">
    <property type="entry name" value="HCP-like"/>
    <property type="match status" value="2"/>
</dbReference>
<dbReference type="PANTHER" id="PTHR43628:SF1">
    <property type="entry name" value="CHITIN SYNTHASE REGULATORY FACTOR 2-RELATED"/>
    <property type="match status" value="1"/>
</dbReference>
<name>A0A397SWR3_9GLOM</name>